<comment type="caution">
    <text evidence="2">The sequence shown here is derived from an EMBL/GenBank/DDBJ whole genome shotgun (WGS) entry which is preliminary data.</text>
</comment>
<dbReference type="Pfam" id="PF07366">
    <property type="entry name" value="SnoaL"/>
    <property type="match status" value="1"/>
</dbReference>
<dbReference type="EMBL" id="NJBA01000001">
    <property type="protein sequence ID" value="OWP52365.1"/>
    <property type="molecule type" value="Genomic_DNA"/>
</dbReference>
<dbReference type="PANTHER" id="PTHR38436:SF1">
    <property type="entry name" value="ESTER CYCLASE"/>
    <property type="match status" value="1"/>
</dbReference>
<dbReference type="Proteomes" id="UP000198145">
    <property type="component" value="Unassembled WGS sequence"/>
</dbReference>
<evidence type="ECO:0000313" key="2">
    <source>
        <dbReference type="EMBL" id="OWP52365.1"/>
    </source>
</evidence>
<accession>A0A246FDH4</accession>
<protein>
    <recommendedName>
        <fullName evidence="4">Ester cyclase</fullName>
    </recommendedName>
</protein>
<dbReference type="InterPro" id="IPR009959">
    <property type="entry name" value="Cyclase_SnoaL-like"/>
</dbReference>
<dbReference type="Gene3D" id="3.10.450.50">
    <property type="match status" value="1"/>
</dbReference>
<feature type="chain" id="PRO_5012987095" description="Ester cyclase" evidence="1">
    <location>
        <begin position="22"/>
        <end position="177"/>
    </location>
</feature>
<name>A0A246FDH4_PSENT</name>
<sequence>MPHLRPLLATLALLAAGSAIAASPPLLEPGQLIADASLPKPRLDAQILAARRYATFWDSGDPALAHQALAESFTDRTLPAGRPQGIEGPLKASAMMKAAIPDLHCRIEQMLVTGDRVVLHLRFSGRFTGPFLGHQGAGQAVDFIATDIYRIADGRITDNWHIEDNLSLLRQLGVVSN</sequence>
<reference evidence="2 3" key="1">
    <citation type="submission" date="2017-06" db="EMBL/GenBank/DDBJ databases">
        <title>Draft genome of Pseudomonas nitroreducens DF05.</title>
        <authorList>
            <person name="Iyer R."/>
        </authorList>
    </citation>
    <scope>NUCLEOTIDE SEQUENCE [LARGE SCALE GENOMIC DNA]</scope>
    <source>
        <strain evidence="2 3">DF05</strain>
    </source>
</reference>
<gene>
    <name evidence="2" type="ORF">CEG18_00600</name>
</gene>
<feature type="signal peptide" evidence="1">
    <location>
        <begin position="1"/>
        <end position="21"/>
    </location>
</feature>
<dbReference type="RefSeq" id="WP_088415856.1">
    <property type="nucleotide sequence ID" value="NZ_NJBA01000001.1"/>
</dbReference>
<evidence type="ECO:0000256" key="1">
    <source>
        <dbReference type="SAM" id="SignalP"/>
    </source>
</evidence>
<dbReference type="InterPro" id="IPR032710">
    <property type="entry name" value="NTF2-like_dom_sf"/>
</dbReference>
<dbReference type="SUPFAM" id="SSF54427">
    <property type="entry name" value="NTF2-like"/>
    <property type="match status" value="1"/>
</dbReference>
<dbReference type="AlphaFoldDB" id="A0A246FDH4"/>
<proteinExistence type="predicted"/>
<dbReference type="PANTHER" id="PTHR38436">
    <property type="entry name" value="POLYKETIDE CYCLASE SNOAL-LIKE DOMAIN"/>
    <property type="match status" value="1"/>
</dbReference>
<dbReference type="GO" id="GO:0030638">
    <property type="term" value="P:polyketide metabolic process"/>
    <property type="evidence" value="ECO:0007669"/>
    <property type="project" value="InterPro"/>
</dbReference>
<evidence type="ECO:0000313" key="3">
    <source>
        <dbReference type="Proteomes" id="UP000198145"/>
    </source>
</evidence>
<organism evidence="2 3">
    <name type="scientific">Pseudomonas nitroreducens</name>
    <dbReference type="NCBI Taxonomy" id="46680"/>
    <lineage>
        <taxon>Bacteria</taxon>
        <taxon>Pseudomonadati</taxon>
        <taxon>Pseudomonadota</taxon>
        <taxon>Gammaproteobacteria</taxon>
        <taxon>Pseudomonadales</taxon>
        <taxon>Pseudomonadaceae</taxon>
        <taxon>Pseudomonas</taxon>
    </lineage>
</organism>
<keyword evidence="1" id="KW-0732">Signal</keyword>
<evidence type="ECO:0008006" key="4">
    <source>
        <dbReference type="Google" id="ProtNLM"/>
    </source>
</evidence>